<comment type="caution">
    <text evidence="2">The sequence shown here is derived from an EMBL/GenBank/DDBJ whole genome shotgun (WGS) entry which is preliminary data.</text>
</comment>
<evidence type="ECO:0000313" key="3">
    <source>
        <dbReference type="Proteomes" id="UP001642484"/>
    </source>
</evidence>
<keyword evidence="3" id="KW-1185">Reference proteome</keyword>
<dbReference type="EMBL" id="CAXAMN010028901">
    <property type="protein sequence ID" value="CAK9118028.1"/>
    <property type="molecule type" value="Genomic_DNA"/>
</dbReference>
<protein>
    <submittedName>
        <fullName evidence="2">Uncharacterized protein</fullName>
    </submittedName>
</protein>
<name>A0ABP0T005_9DINO</name>
<organism evidence="2 3">
    <name type="scientific">Durusdinium trenchii</name>
    <dbReference type="NCBI Taxonomy" id="1381693"/>
    <lineage>
        <taxon>Eukaryota</taxon>
        <taxon>Sar</taxon>
        <taxon>Alveolata</taxon>
        <taxon>Dinophyceae</taxon>
        <taxon>Suessiales</taxon>
        <taxon>Symbiodiniaceae</taxon>
        <taxon>Durusdinium</taxon>
    </lineage>
</organism>
<gene>
    <name evidence="2" type="ORF">CCMP2556_LOCUS55224</name>
</gene>
<feature type="region of interest" description="Disordered" evidence="1">
    <location>
        <begin position="194"/>
        <end position="222"/>
    </location>
</feature>
<dbReference type="Proteomes" id="UP001642484">
    <property type="component" value="Unassembled WGS sequence"/>
</dbReference>
<reference evidence="2 3" key="1">
    <citation type="submission" date="2024-02" db="EMBL/GenBank/DDBJ databases">
        <authorList>
            <person name="Chen Y."/>
            <person name="Shah S."/>
            <person name="Dougan E. K."/>
            <person name="Thang M."/>
            <person name="Chan C."/>
        </authorList>
    </citation>
    <scope>NUCLEOTIDE SEQUENCE [LARGE SCALE GENOMIC DNA]</scope>
</reference>
<feature type="compositionally biased region" description="Basic and acidic residues" evidence="1">
    <location>
        <begin position="204"/>
        <end position="222"/>
    </location>
</feature>
<feature type="region of interest" description="Disordered" evidence="1">
    <location>
        <begin position="559"/>
        <end position="612"/>
    </location>
</feature>
<sequence length="790" mass="86476">AKAAGDGSESTQVAVDDEPMAIDTTTAEMEEKDPIAEKASQLATADLAAIDCHQDFDMMKKAVQETVTSGEKIIFIIDAPTSKTAVLKDLIKKVGVVVETLPAGTAQRWVLCICVARRFDILSVIHSEVTSLFKNNKTYLVQCTASEHQSAKAQPTFRIISQAPACFSEKVPANAALNAVRSKSWENLRQRCLNPQCPLRPKPGPRESQDDHDKTDNEADVPEGAHDLCEVSEDDGDEVGHASEHAEALVPPGKYVKELWTFVRPVEQGVRILRQLCSAETASRCIILTRSAHPGMIVACRQVQLRVVAYVECGIHNWNHGQQLLERMLIKLKHPEAETLVKHVKKRALMQDLQFIYVRAPQEQLIQWRDVKGNDEGGSAWRVGVDHLVENYPEKAAALLSAELEQYGLSLVGTDKGKALRAEKAFREGDCICLATALFFTSQSTLVYFLNECSALSFADRLVKIDGLQDGSETKPLFAILCGAAGYVQHYGNIRRSPNAVLQASPGSGAADGMLSLVARSSNQQGIAKGSLILINYGAQYSMLDEPEAKKQKQLLLNFSPSKESKDTATETPPKVVVKPDDQGAKDTPEKTVPEKTVPPVEAAKPSAPPNEKPTIAAVEVEEQQIKAHEPGEPLILSSNLCDKKVECGFTGSFYIMCTEQSDNGRKIPPWTLLYCVRDGKLSASGQIEYKLTEPYKNQICVYQNKTVGPVKTLSDAISDLGAAKLQSHGGWKSEKVPTTLSPPEKALFFSVSDQQLQSMLLATKLMAQVKVLRVLKYDEKSKTLGPYAV</sequence>
<evidence type="ECO:0000256" key="1">
    <source>
        <dbReference type="SAM" id="MobiDB-lite"/>
    </source>
</evidence>
<feature type="compositionally biased region" description="Basic and acidic residues" evidence="1">
    <location>
        <begin position="578"/>
        <end position="594"/>
    </location>
</feature>
<feature type="non-terminal residue" evidence="2">
    <location>
        <position position="1"/>
    </location>
</feature>
<accession>A0ABP0T005</accession>
<evidence type="ECO:0000313" key="2">
    <source>
        <dbReference type="EMBL" id="CAK9118028.1"/>
    </source>
</evidence>
<proteinExistence type="predicted"/>
<feature type="non-terminal residue" evidence="2">
    <location>
        <position position="790"/>
    </location>
</feature>